<reference evidence="1" key="1">
    <citation type="submission" date="2023-01" db="EMBL/GenBank/DDBJ databases">
        <title>Genome assembly of the deep-sea coral Lophelia pertusa.</title>
        <authorList>
            <person name="Herrera S."/>
            <person name="Cordes E."/>
        </authorList>
    </citation>
    <scope>NUCLEOTIDE SEQUENCE</scope>
    <source>
        <strain evidence="1">USNM1676648</strain>
        <tissue evidence="1">Polyp</tissue>
    </source>
</reference>
<name>A0A9W9ZGU7_9CNID</name>
<dbReference type="OrthoDB" id="5949084at2759"/>
<evidence type="ECO:0000313" key="2">
    <source>
        <dbReference type="Proteomes" id="UP001163046"/>
    </source>
</evidence>
<protein>
    <submittedName>
        <fullName evidence="1">Uncharacterized protein</fullName>
    </submittedName>
</protein>
<comment type="caution">
    <text evidence="1">The sequence shown here is derived from an EMBL/GenBank/DDBJ whole genome shotgun (WGS) entry which is preliminary data.</text>
</comment>
<accession>A0A9W9ZGU7</accession>
<dbReference type="EMBL" id="MU826352">
    <property type="protein sequence ID" value="KAJ7380764.1"/>
    <property type="molecule type" value="Genomic_DNA"/>
</dbReference>
<proteinExistence type="predicted"/>
<gene>
    <name evidence="1" type="ORF">OS493_007142</name>
</gene>
<organism evidence="1 2">
    <name type="scientific">Desmophyllum pertusum</name>
    <dbReference type="NCBI Taxonomy" id="174260"/>
    <lineage>
        <taxon>Eukaryota</taxon>
        <taxon>Metazoa</taxon>
        <taxon>Cnidaria</taxon>
        <taxon>Anthozoa</taxon>
        <taxon>Hexacorallia</taxon>
        <taxon>Scleractinia</taxon>
        <taxon>Caryophylliina</taxon>
        <taxon>Caryophylliidae</taxon>
        <taxon>Desmophyllum</taxon>
    </lineage>
</organism>
<dbReference type="Proteomes" id="UP001163046">
    <property type="component" value="Unassembled WGS sequence"/>
</dbReference>
<dbReference type="AlphaFoldDB" id="A0A9W9ZGU7"/>
<keyword evidence="2" id="KW-1185">Reference proteome</keyword>
<evidence type="ECO:0000313" key="1">
    <source>
        <dbReference type="EMBL" id="KAJ7380764.1"/>
    </source>
</evidence>
<sequence>MLRSKVLNLFKLCKDLEYVCLLYLFEEVLPLLFFHYPVIFRSSNLENYLPIMRRFAVLFTCWRRRHYDKSTLSLLSDTVHQKMNNKQYFTMKQQMLAAITEKKVEIWHSLLRDSIERHYTTQQIRLHAQLLSVNKLQREFRRHFVPEYQRGTGERDQTLLAGRSAEFIIKKLQLVAKNLHSPKQVSQVKR</sequence>